<feature type="transmembrane region" description="Helical" evidence="1">
    <location>
        <begin position="6"/>
        <end position="27"/>
    </location>
</feature>
<organism evidence="2 3">
    <name type="scientific">Deinococcus ruber</name>
    <dbReference type="NCBI Taxonomy" id="1848197"/>
    <lineage>
        <taxon>Bacteria</taxon>
        <taxon>Thermotogati</taxon>
        <taxon>Deinococcota</taxon>
        <taxon>Deinococci</taxon>
        <taxon>Deinococcales</taxon>
        <taxon>Deinococcaceae</taxon>
        <taxon>Deinococcus</taxon>
    </lineage>
</organism>
<evidence type="ECO:0000256" key="1">
    <source>
        <dbReference type="SAM" id="Phobius"/>
    </source>
</evidence>
<reference evidence="2" key="1">
    <citation type="journal article" date="2014" name="Int. J. Syst. Evol. Microbiol.">
        <title>Complete genome sequence of Corynebacterium casei LMG S-19264T (=DSM 44701T), isolated from a smear-ripened cheese.</title>
        <authorList>
            <consortium name="US DOE Joint Genome Institute (JGI-PGF)"/>
            <person name="Walter F."/>
            <person name="Albersmeier A."/>
            <person name="Kalinowski J."/>
            <person name="Ruckert C."/>
        </authorList>
    </citation>
    <scope>NUCLEOTIDE SEQUENCE</scope>
    <source>
        <strain evidence="2">JCM 31311</strain>
    </source>
</reference>
<protein>
    <submittedName>
        <fullName evidence="2">Membrane protein</fullName>
    </submittedName>
</protein>
<keyword evidence="1" id="KW-0812">Transmembrane</keyword>
<proteinExistence type="predicted"/>
<keyword evidence="1" id="KW-1133">Transmembrane helix</keyword>
<dbReference type="InterPro" id="IPR009732">
    <property type="entry name" value="DUF1304"/>
</dbReference>
<comment type="caution">
    <text evidence="2">The sequence shown here is derived from an EMBL/GenBank/DDBJ whole genome shotgun (WGS) entry which is preliminary data.</text>
</comment>
<dbReference type="RefSeq" id="WP_189089531.1">
    <property type="nucleotide sequence ID" value="NZ_BMQL01000007.1"/>
</dbReference>
<dbReference type="AlphaFoldDB" id="A0A918C4L0"/>
<evidence type="ECO:0000313" key="3">
    <source>
        <dbReference type="Proteomes" id="UP000603865"/>
    </source>
</evidence>
<name>A0A918C4L0_9DEIO</name>
<dbReference type="Pfam" id="PF06993">
    <property type="entry name" value="DUF1304"/>
    <property type="match status" value="1"/>
</dbReference>
<accession>A0A918C4L0</accession>
<dbReference type="EMBL" id="BMQL01000007">
    <property type="protein sequence ID" value="GGR05552.1"/>
    <property type="molecule type" value="Genomic_DNA"/>
</dbReference>
<evidence type="ECO:0000313" key="2">
    <source>
        <dbReference type="EMBL" id="GGR05552.1"/>
    </source>
</evidence>
<dbReference type="PANTHER" id="PTHR38446:SF1">
    <property type="entry name" value="BLL0914 PROTEIN"/>
    <property type="match status" value="1"/>
</dbReference>
<keyword evidence="3" id="KW-1185">Reference proteome</keyword>
<dbReference type="Proteomes" id="UP000603865">
    <property type="component" value="Unassembled WGS sequence"/>
</dbReference>
<keyword evidence="1" id="KW-0472">Membrane</keyword>
<sequence>MNVVANILIGLLAVLHVYIVILEMALWTTPRVRATFGTTAEFAEQSRTMAGNQGLYNGFLAAGFIWALFAPAELAHPLKVFFSLCVVIAGLYGGFTVSRRIFVVQMVPGLLALIFVLLSGR</sequence>
<gene>
    <name evidence="2" type="ORF">GCM10008957_18120</name>
</gene>
<dbReference type="PANTHER" id="PTHR38446">
    <property type="entry name" value="BLL0914 PROTEIN"/>
    <property type="match status" value="1"/>
</dbReference>
<reference evidence="2" key="2">
    <citation type="submission" date="2020-09" db="EMBL/GenBank/DDBJ databases">
        <authorList>
            <person name="Sun Q."/>
            <person name="Ohkuma M."/>
        </authorList>
    </citation>
    <scope>NUCLEOTIDE SEQUENCE</scope>
    <source>
        <strain evidence="2">JCM 31311</strain>
    </source>
</reference>
<feature type="transmembrane region" description="Helical" evidence="1">
    <location>
        <begin position="102"/>
        <end position="120"/>
    </location>
</feature>
<feature type="transmembrane region" description="Helical" evidence="1">
    <location>
        <begin position="54"/>
        <end position="72"/>
    </location>
</feature>
<feature type="transmembrane region" description="Helical" evidence="1">
    <location>
        <begin position="78"/>
        <end position="95"/>
    </location>
</feature>